<protein>
    <recommendedName>
        <fullName evidence="2">Reductive dehalogenase domain-containing protein</fullName>
    </recommendedName>
</protein>
<dbReference type="EMBL" id="UINC01004005">
    <property type="protein sequence ID" value="SVA11026.1"/>
    <property type="molecule type" value="Genomic_DNA"/>
</dbReference>
<evidence type="ECO:0008006" key="2">
    <source>
        <dbReference type="Google" id="ProtNLM"/>
    </source>
</evidence>
<name>A0A381T472_9ZZZZ</name>
<reference evidence="1" key="1">
    <citation type="submission" date="2018-05" db="EMBL/GenBank/DDBJ databases">
        <authorList>
            <person name="Lanie J.A."/>
            <person name="Ng W.-L."/>
            <person name="Kazmierczak K.M."/>
            <person name="Andrzejewski T.M."/>
            <person name="Davidsen T.M."/>
            <person name="Wayne K.J."/>
            <person name="Tettelin H."/>
            <person name="Glass J.I."/>
            <person name="Rusch D."/>
            <person name="Podicherti R."/>
            <person name="Tsui H.-C.T."/>
            <person name="Winkler M.E."/>
        </authorList>
    </citation>
    <scope>NUCLEOTIDE SEQUENCE</scope>
</reference>
<feature type="non-terminal residue" evidence="1">
    <location>
        <position position="163"/>
    </location>
</feature>
<dbReference type="AlphaFoldDB" id="A0A381T472"/>
<proteinExistence type="predicted"/>
<gene>
    <name evidence="1" type="ORF">METZ01_LOCUS63880</name>
</gene>
<evidence type="ECO:0000313" key="1">
    <source>
        <dbReference type="EMBL" id="SVA11026.1"/>
    </source>
</evidence>
<accession>A0A381T472</accession>
<organism evidence="1">
    <name type="scientific">marine metagenome</name>
    <dbReference type="NCBI Taxonomy" id="408172"/>
    <lineage>
        <taxon>unclassified sequences</taxon>
        <taxon>metagenomes</taxon>
        <taxon>ecological metagenomes</taxon>
    </lineage>
</organism>
<sequence length="163" mass="18928">MAKRKVGKIIRRASLKFGGPDIEIPIAADLLKVDGVPQRDTEVSYYSREFPLESFSITQSASAVWAQKERAEHTPETEELYRDYQKKITPWINKIKRSGERVPNVSSQTENATKVIRDKAKELGYSEIGFTKFDRRYIYQSRKSFVRNDLPNVICLAYEQEYI</sequence>